<dbReference type="KEGG" id="mev:Metev_1292"/>
<feature type="domain" description="Restriction endonuclease type IV Mrr" evidence="1">
    <location>
        <begin position="9"/>
        <end position="114"/>
    </location>
</feature>
<dbReference type="InterPro" id="IPR007560">
    <property type="entry name" value="Restrct_endonuc_IV_Mrr"/>
</dbReference>
<proteinExistence type="predicted"/>
<reference evidence="2 3" key="1">
    <citation type="submission" date="2010-06" db="EMBL/GenBank/DDBJ databases">
        <title>Complete sequence chromosome of Methanohalobium evestigatum Z-7303.</title>
        <authorList>
            <consortium name="US DOE Joint Genome Institute"/>
            <person name="Lucas S."/>
            <person name="Copeland A."/>
            <person name="Lapidus A."/>
            <person name="Cheng J.-F."/>
            <person name="Bruce D."/>
            <person name="Goodwin L."/>
            <person name="Pitluck S."/>
            <person name="Saunders E."/>
            <person name="Detter J.C."/>
            <person name="Han C."/>
            <person name="Tapia R."/>
            <person name="Land M."/>
            <person name="Hauser L."/>
            <person name="Kyrpides N."/>
            <person name="Mikhailova N."/>
            <person name="Sieprawska-Lupa M."/>
            <person name="Whitman W.B."/>
            <person name="Anderson I."/>
            <person name="Woyke T."/>
        </authorList>
    </citation>
    <scope>NUCLEOTIDE SEQUENCE [LARGE SCALE GENOMIC DNA]</scope>
    <source>
        <strain evidence="3">ATCC BAA-1072 / DSM 3721 / NBRC 107634 / OCM 161 / Z-7303</strain>
    </source>
</reference>
<dbReference type="GO" id="GO:0004519">
    <property type="term" value="F:endonuclease activity"/>
    <property type="evidence" value="ECO:0007669"/>
    <property type="project" value="InterPro"/>
</dbReference>
<gene>
    <name evidence="2" type="ordered locus">Metev_1292</name>
</gene>
<protein>
    <recommendedName>
        <fullName evidence="1">Restriction endonuclease type IV Mrr domain-containing protein</fullName>
    </recommendedName>
</protein>
<dbReference type="HOGENOM" id="CLU_2056047_0_0_2"/>
<evidence type="ECO:0000313" key="2">
    <source>
        <dbReference type="EMBL" id="ADI74155.1"/>
    </source>
</evidence>
<dbReference type="GO" id="GO:0003677">
    <property type="term" value="F:DNA binding"/>
    <property type="evidence" value="ECO:0007669"/>
    <property type="project" value="InterPro"/>
</dbReference>
<dbReference type="AlphaFoldDB" id="D7E7T2"/>
<dbReference type="InterPro" id="IPR011335">
    <property type="entry name" value="Restrct_endonuc-II-like"/>
</dbReference>
<dbReference type="EMBL" id="CP002069">
    <property type="protein sequence ID" value="ADI74155.1"/>
    <property type="molecule type" value="Genomic_DNA"/>
</dbReference>
<organism evidence="2 3">
    <name type="scientific">Methanohalobium evestigatum (strain ATCC BAA-1072 / DSM 3721 / NBRC 107634 / OCM 161 / Z-7303)</name>
    <dbReference type="NCBI Taxonomy" id="644295"/>
    <lineage>
        <taxon>Archaea</taxon>
        <taxon>Methanobacteriati</taxon>
        <taxon>Methanobacteriota</taxon>
        <taxon>Stenosarchaea group</taxon>
        <taxon>Methanomicrobia</taxon>
        <taxon>Methanosarcinales</taxon>
        <taxon>Methanosarcinaceae</taxon>
        <taxon>Methanohalobium</taxon>
    </lineage>
</organism>
<sequence length="119" mass="13723">MNITHQNFESMLWKELLQEVENYYKNRGYHVQRIPGIDTGADLLATLEGVEKVSIKICSREFASVSTVHEVSSAKIYYRCDRAEIINTEPFSKEVELLADVIDVKLINRNELGNIVEKY</sequence>
<evidence type="ECO:0000259" key="1">
    <source>
        <dbReference type="Pfam" id="PF04471"/>
    </source>
</evidence>
<keyword evidence="3" id="KW-1185">Reference proteome</keyword>
<accession>D7E7T2</accession>
<dbReference type="Proteomes" id="UP000000391">
    <property type="component" value="Chromosome"/>
</dbReference>
<evidence type="ECO:0000313" key="3">
    <source>
        <dbReference type="Proteomes" id="UP000000391"/>
    </source>
</evidence>
<dbReference type="Pfam" id="PF04471">
    <property type="entry name" value="Mrr_cat"/>
    <property type="match status" value="1"/>
</dbReference>
<name>D7E7T2_METEZ</name>
<dbReference type="SUPFAM" id="SSF52980">
    <property type="entry name" value="Restriction endonuclease-like"/>
    <property type="match status" value="1"/>
</dbReference>
<dbReference type="GO" id="GO:0009307">
    <property type="term" value="P:DNA restriction-modification system"/>
    <property type="evidence" value="ECO:0007669"/>
    <property type="project" value="InterPro"/>
</dbReference>